<keyword evidence="4" id="KW-1185">Reference proteome</keyword>
<dbReference type="Proteomes" id="UP000054337">
    <property type="component" value="Unassembled WGS sequence"/>
</dbReference>
<sequence length="451" mass="50483">MIQSGRYALVNTARSYRNQNQKFMVIRKKILLRIAVGGMAYIVWFLACLSYIYGSLYLSPGRHAAFHVLAVDYDKGAVGQALQVAYTQLKGPGFVTLDFRSPSAYPTEADMFHAVWRGDYWASVAITEGASERLSAALQGGEAAATYDQSTALHYVWDQQYYTIYANTVVQRHMNQLVAATRLAYSNINGMQAMRIVNKTDQTAIQALLDPIKATETNIHAAAFGSVVFMNTVSMVMAILEQFFFLLTLNGIFGALNLYGRMTVLSSMCLRRLAGILFTFGAALCQSGYYWAFRENWEVNGSQFLLTWMAVWLLMQIHLLVMDSISTTAPPAAMPFVVLFWITLNNASAASPLDIQTGFYKWSIILPSHEAYSVLVTIWTGGAHNQVYRALPILFSWWIVANITASLAHIRACHLAYQLHRKQDTKRSAHRDVEAGLPLTSRKEDLTSNQK</sequence>
<evidence type="ECO:0000313" key="4">
    <source>
        <dbReference type="Proteomes" id="UP000054337"/>
    </source>
</evidence>
<dbReference type="AlphaFoldDB" id="W7E0I3"/>
<dbReference type="InterPro" id="IPR022703">
    <property type="entry name" value="DUF3533"/>
</dbReference>
<name>W7E0I3_BIPV3</name>
<dbReference type="GO" id="GO:0016020">
    <property type="term" value="C:membrane"/>
    <property type="evidence" value="ECO:0007669"/>
    <property type="project" value="TreeGrafter"/>
</dbReference>
<dbReference type="InterPro" id="IPR053001">
    <property type="entry name" value="MNNG_permease-like"/>
</dbReference>
<keyword evidence="1" id="KW-0472">Membrane</keyword>
<organism evidence="3 4">
    <name type="scientific">Bipolaris victoriae (strain FI3)</name>
    <name type="common">Victoria blight of oats agent</name>
    <name type="synonym">Cochliobolus victoriae</name>
    <dbReference type="NCBI Taxonomy" id="930091"/>
    <lineage>
        <taxon>Eukaryota</taxon>
        <taxon>Fungi</taxon>
        <taxon>Dikarya</taxon>
        <taxon>Ascomycota</taxon>
        <taxon>Pezizomycotina</taxon>
        <taxon>Dothideomycetes</taxon>
        <taxon>Pleosporomycetidae</taxon>
        <taxon>Pleosporales</taxon>
        <taxon>Pleosporineae</taxon>
        <taxon>Pleosporaceae</taxon>
        <taxon>Bipolaris</taxon>
    </lineage>
</organism>
<dbReference type="PANTHER" id="PTHR34814:SF2">
    <property type="entry name" value="DUF3533 DOMAIN-CONTAINING PROTEIN"/>
    <property type="match status" value="1"/>
</dbReference>
<feature type="transmembrane region" description="Helical" evidence="1">
    <location>
        <begin position="30"/>
        <end position="53"/>
    </location>
</feature>
<keyword evidence="1" id="KW-0812">Transmembrane</keyword>
<dbReference type="PANTHER" id="PTHR34814">
    <property type="entry name" value="NITROSOGUANIDINE RESISTANCE PROTEIN SNG1"/>
    <property type="match status" value="1"/>
</dbReference>
<accession>W7E0I3</accession>
<dbReference type="RefSeq" id="XP_014550098.1">
    <property type="nucleotide sequence ID" value="XM_014694612.1"/>
</dbReference>
<feature type="transmembrane region" description="Helical" evidence="1">
    <location>
        <begin position="272"/>
        <end position="292"/>
    </location>
</feature>
<dbReference type="EMBL" id="KI968968">
    <property type="protein sequence ID" value="EUN20524.1"/>
    <property type="molecule type" value="Genomic_DNA"/>
</dbReference>
<protein>
    <recommendedName>
        <fullName evidence="2">DUF3533 domain-containing protein</fullName>
    </recommendedName>
</protein>
<keyword evidence="1" id="KW-1133">Transmembrane helix</keyword>
<reference evidence="3 4" key="1">
    <citation type="journal article" date="2013" name="PLoS Genet.">
        <title>Comparative genome structure, secondary metabolite, and effector coding capacity across Cochliobolus pathogens.</title>
        <authorList>
            <person name="Condon B.J."/>
            <person name="Leng Y."/>
            <person name="Wu D."/>
            <person name="Bushley K.E."/>
            <person name="Ohm R.A."/>
            <person name="Otillar R."/>
            <person name="Martin J."/>
            <person name="Schackwitz W."/>
            <person name="Grimwood J."/>
            <person name="MohdZainudin N."/>
            <person name="Xue C."/>
            <person name="Wang R."/>
            <person name="Manning V.A."/>
            <person name="Dhillon B."/>
            <person name="Tu Z.J."/>
            <person name="Steffenson B.J."/>
            <person name="Salamov A."/>
            <person name="Sun H."/>
            <person name="Lowry S."/>
            <person name="LaButti K."/>
            <person name="Han J."/>
            <person name="Copeland A."/>
            <person name="Lindquist E."/>
            <person name="Barry K."/>
            <person name="Schmutz J."/>
            <person name="Baker S.E."/>
            <person name="Ciuffetti L.M."/>
            <person name="Grigoriev I.V."/>
            <person name="Zhong S."/>
            <person name="Turgeon B.G."/>
        </authorList>
    </citation>
    <scope>NUCLEOTIDE SEQUENCE [LARGE SCALE GENOMIC DNA]</scope>
    <source>
        <strain evidence="3 4">FI3</strain>
    </source>
</reference>
<dbReference type="Pfam" id="PF12051">
    <property type="entry name" value="DUF3533"/>
    <property type="match status" value="1"/>
</dbReference>
<dbReference type="GeneID" id="26250925"/>
<feature type="transmembrane region" description="Helical" evidence="1">
    <location>
        <begin position="235"/>
        <end position="260"/>
    </location>
</feature>
<feature type="transmembrane region" description="Helical" evidence="1">
    <location>
        <begin position="333"/>
        <end position="353"/>
    </location>
</feature>
<gene>
    <name evidence="3" type="ORF">COCVIDRAFT_116464</name>
</gene>
<proteinExistence type="predicted"/>
<feature type="domain" description="DUF3533" evidence="2">
    <location>
        <begin position="42"/>
        <end position="402"/>
    </location>
</feature>
<evidence type="ECO:0000256" key="1">
    <source>
        <dbReference type="SAM" id="Phobius"/>
    </source>
</evidence>
<dbReference type="HOGENOM" id="CLU_035734_1_1_1"/>
<feature type="transmembrane region" description="Helical" evidence="1">
    <location>
        <begin position="304"/>
        <end position="321"/>
    </location>
</feature>
<evidence type="ECO:0000259" key="2">
    <source>
        <dbReference type="Pfam" id="PF12051"/>
    </source>
</evidence>
<feature type="transmembrane region" description="Helical" evidence="1">
    <location>
        <begin position="395"/>
        <end position="417"/>
    </location>
</feature>
<evidence type="ECO:0000313" key="3">
    <source>
        <dbReference type="EMBL" id="EUN20524.1"/>
    </source>
</evidence>